<comment type="catalytic activity">
    <reaction evidence="12">
        <text>uridine(1498) in 16S rRNA + S-adenosyl-L-methionine = N(3)-methyluridine(1498) in 16S rRNA + S-adenosyl-L-homocysteine + H(+)</text>
        <dbReference type="Rhea" id="RHEA:42920"/>
        <dbReference type="Rhea" id="RHEA-COMP:10283"/>
        <dbReference type="Rhea" id="RHEA-COMP:10284"/>
        <dbReference type="ChEBI" id="CHEBI:15378"/>
        <dbReference type="ChEBI" id="CHEBI:57856"/>
        <dbReference type="ChEBI" id="CHEBI:59789"/>
        <dbReference type="ChEBI" id="CHEBI:65315"/>
        <dbReference type="ChEBI" id="CHEBI:74502"/>
        <dbReference type="EC" id="2.1.1.193"/>
    </reaction>
</comment>
<comment type="caution">
    <text evidence="15">The sequence shown here is derived from an EMBL/GenBank/DDBJ whole genome shotgun (WGS) entry which is preliminary data.</text>
</comment>
<keyword evidence="6" id="KW-0698">rRNA processing</keyword>
<dbReference type="EC" id="2.1.1.193" evidence="3"/>
<evidence type="ECO:0000256" key="5">
    <source>
        <dbReference type="ARBA" id="ARBA00022490"/>
    </source>
</evidence>
<accession>A0A2T5II22</accession>
<evidence type="ECO:0000256" key="4">
    <source>
        <dbReference type="ARBA" id="ARBA00013673"/>
    </source>
</evidence>
<dbReference type="InterPro" id="IPR015947">
    <property type="entry name" value="PUA-like_sf"/>
</dbReference>
<evidence type="ECO:0000259" key="14">
    <source>
        <dbReference type="Pfam" id="PF20260"/>
    </source>
</evidence>
<evidence type="ECO:0000256" key="8">
    <source>
        <dbReference type="ARBA" id="ARBA00022679"/>
    </source>
</evidence>
<comment type="similarity">
    <text evidence="2">Belongs to the RNA methyltransferase RsmE family.</text>
</comment>
<gene>
    <name evidence="15" type="ORF">C8R21_101167</name>
</gene>
<keyword evidence="9" id="KW-0949">S-adenosyl-L-methionine</keyword>
<proteinExistence type="inferred from homology"/>
<evidence type="ECO:0000256" key="6">
    <source>
        <dbReference type="ARBA" id="ARBA00022552"/>
    </source>
</evidence>
<dbReference type="InterPro" id="IPR029028">
    <property type="entry name" value="Alpha/beta_knot_MTases"/>
</dbReference>
<protein>
    <recommendedName>
        <fullName evidence="4">Ribosomal RNA small subunit methyltransferase E</fullName>
        <ecNumber evidence="3">2.1.1.193</ecNumber>
    </recommendedName>
    <alternativeName>
        <fullName evidence="11">16S rRNA m3U1498 methyltransferase</fullName>
    </alternativeName>
</protein>
<feature type="domain" description="Ribosomal RNA small subunit methyltransferase E PUA-like" evidence="14">
    <location>
        <begin position="87"/>
        <end position="130"/>
    </location>
</feature>
<dbReference type="InterPro" id="IPR046887">
    <property type="entry name" value="RsmE_PUA-like"/>
</dbReference>
<reference evidence="15 16" key="1">
    <citation type="submission" date="2018-04" db="EMBL/GenBank/DDBJ databases">
        <title>Active sludge and wastewater microbial communities from Klosterneuburg, Austria.</title>
        <authorList>
            <person name="Wagner M."/>
        </authorList>
    </citation>
    <scope>NUCLEOTIDE SEQUENCE [LARGE SCALE GENOMIC DNA]</scope>
    <source>
        <strain evidence="15 16">Nl12</strain>
    </source>
</reference>
<evidence type="ECO:0000256" key="11">
    <source>
        <dbReference type="ARBA" id="ARBA00033196"/>
    </source>
</evidence>
<dbReference type="NCBIfam" id="NF008692">
    <property type="entry name" value="PRK11713.1-5"/>
    <property type="match status" value="1"/>
</dbReference>
<feature type="domain" description="Ribosomal RNA small subunit methyltransferase E methyltransferase" evidence="13">
    <location>
        <begin position="139"/>
        <end position="313"/>
    </location>
</feature>
<organism evidence="15 16">
    <name type="scientific">Nitrosospira multiformis</name>
    <dbReference type="NCBI Taxonomy" id="1231"/>
    <lineage>
        <taxon>Bacteria</taxon>
        <taxon>Pseudomonadati</taxon>
        <taxon>Pseudomonadota</taxon>
        <taxon>Betaproteobacteria</taxon>
        <taxon>Nitrosomonadales</taxon>
        <taxon>Nitrosomonadaceae</taxon>
        <taxon>Nitrosospira</taxon>
    </lineage>
</organism>
<dbReference type="GO" id="GO:0070042">
    <property type="term" value="F:rRNA (uridine-N3-)-methyltransferase activity"/>
    <property type="evidence" value="ECO:0007669"/>
    <property type="project" value="TreeGrafter"/>
</dbReference>
<evidence type="ECO:0000256" key="7">
    <source>
        <dbReference type="ARBA" id="ARBA00022603"/>
    </source>
</evidence>
<name>A0A2T5II22_9PROT</name>
<dbReference type="Gene3D" id="3.40.1280.10">
    <property type="match status" value="1"/>
</dbReference>
<dbReference type="SUPFAM" id="SSF88697">
    <property type="entry name" value="PUA domain-like"/>
    <property type="match status" value="1"/>
</dbReference>
<dbReference type="InterPro" id="IPR046886">
    <property type="entry name" value="RsmE_MTase_dom"/>
</dbReference>
<evidence type="ECO:0000256" key="3">
    <source>
        <dbReference type="ARBA" id="ARBA00012328"/>
    </source>
</evidence>
<dbReference type="GO" id="GO:0005737">
    <property type="term" value="C:cytoplasm"/>
    <property type="evidence" value="ECO:0007669"/>
    <property type="project" value="UniProtKB-SubCell"/>
</dbReference>
<evidence type="ECO:0000256" key="2">
    <source>
        <dbReference type="ARBA" id="ARBA00005528"/>
    </source>
</evidence>
<keyword evidence="7 15" id="KW-0489">Methyltransferase</keyword>
<evidence type="ECO:0000256" key="10">
    <source>
        <dbReference type="ARBA" id="ARBA00025699"/>
    </source>
</evidence>
<evidence type="ECO:0000259" key="13">
    <source>
        <dbReference type="Pfam" id="PF04452"/>
    </source>
</evidence>
<dbReference type="NCBIfam" id="TIGR00046">
    <property type="entry name" value="RsmE family RNA methyltransferase"/>
    <property type="match status" value="1"/>
</dbReference>
<evidence type="ECO:0000313" key="16">
    <source>
        <dbReference type="Proteomes" id="UP000244152"/>
    </source>
</evidence>
<keyword evidence="5" id="KW-0963">Cytoplasm</keyword>
<dbReference type="AlphaFoldDB" id="A0A2T5II22"/>
<dbReference type="Gene3D" id="2.40.240.20">
    <property type="entry name" value="Hypothetical PUA domain-like, domain 1"/>
    <property type="match status" value="1"/>
</dbReference>
<dbReference type="SUPFAM" id="SSF75217">
    <property type="entry name" value="alpha/beta knot"/>
    <property type="match status" value="1"/>
</dbReference>
<evidence type="ECO:0000256" key="9">
    <source>
        <dbReference type="ARBA" id="ARBA00022691"/>
    </source>
</evidence>
<dbReference type="Pfam" id="PF20260">
    <property type="entry name" value="PUA_4"/>
    <property type="match status" value="1"/>
</dbReference>
<dbReference type="PANTHER" id="PTHR30027:SF3">
    <property type="entry name" value="16S RRNA (URACIL(1498)-N(3))-METHYLTRANSFERASE"/>
    <property type="match status" value="1"/>
</dbReference>
<dbReference type="PANTHER" id="PTHR30027">
    <property type="entry name" value="RIBOSOMAL RNA SMALL SUBUNIT METHYLTRANSFERASE E"/>
    <property type="match status" value="1"/>
</dbReference>
<evidence type="ECO:0000256" key="1">
    <source>
        <dbReference type="ARBA" id="ARBA00004496"/>
    </source>
</evidence>
<dbReference type="CDD" id="cd18084">
    <property type="entry name" value="RsmE-like"/>
    <property type="match status" value="1"/>
</dbReference>
<comment type="function">
    <text evidence="10">Specifically methylates the N3 position of the uracil ring of uridine 1498 (m3U1498) in 16S rRNA. Acts on the fully assembled 30S ribosomal subunit.</text>
</comment>
<dbReference type="InterPro" id="IPR006700">
    <property type="entry name" value="RsmE"/>
</dbReference>
<evidence type="ECO:0000256" key="12">
    <source>
        <dbReference type="ARBA" id="ARBA00047944"/>
    </source>
</evidence>
<dbReference type="RefSeq" id="WP_308811365.1">
    <property type="nucleotide sequence ID" value="NZ_QAOK01000001.1"/>
</dbReference>
<dbReference type="Pfam" id="PF04452">
    <property type="entry name" value="Methyltrans_RNA"/>
    <property type="match status" value="1"/>
</dbReference>
<comment type="subcellular location">
    <subcellularLocation>
        <location evidence="1">Cytoplasm</location>
    </subcellularLocation>
</comment>
<dbReference type="InterPro" id="IPR029026">
    <property type="entry name" value="tRNA_m1G_MTases_N"/>
</dbReference>
<dbReference type="GO" id="GO:0070475">
    <property type="term" value="P:rRNA base methylation"/>
    <property type="evidence" value="ECO:0007669"/>
    <property type="project" value="TreeGrafter"/>
</dbReference>
<evidence type="ECO:0000313" key="15">
    <source>
        <dbReference type="EMBL" id="PTQ83473.1"/>
    </source>
</evidence>
<keyword evidence="8 15" id="KW-0808">Transferase</keyword>
<dbReference type="Proteomes" id="UP000244152">
    <property type="component" value="Unassembled WGS sequence"/>
</dbReference>
<dbReference type="EMBL" id="QAOK01000001">
    <property type="protein sequence ID" value="PTQ83473.1"/>
    <property type="molecule type" value="Genomic_DNA"/>
</dbReference>
<sequence>MPNVVSCAIQADAERCLFAEACRADIIESSADISTVLVQAGLLKQQYYHEKGALIAPPSDTEYAMTLPRFYCPVEIFAEQVLELPSAVAHHAARVLRLEPGDEVVLFNGDGGEFTSVISRISKQGVAVVVERHVQVERESPLTILLAQAVGMGEKMDWIVQKAVELGVTRIQPLITKQSVVRLSGERGEKRVSHLQKVVISACEQCGRNRVPEVLPLATLENWLGTQTESSRTSSDSLSPDACFMLSPFARKGLRDFKHSSNISSIILLVGPEGGFTRDEEAAAMVAGFIPLRLGNRILRTESAALAAVGAMQALWGDY</sequence>